<evidence type="ECO:0000256" key="2">
    <source>
        <dbReference type="ARBA" id="ARBA00022679"/>
    </source>
</evidence>
<keyword evidence="6" id="KW-0255">Endonuclease</keyword>
<proteinExistence type="predicted"/>
<dbReference type="GO" id="GO:0003964">
    <property type="term" value="F:RNA-directed DNA polymerase activity"/>
    <property type="evidence" value="ECO:0007669"/>
    <property type="project" value="UniProtKB-KW"/>
</dbReference>
<keyword evidence="4" id="KW-0540">Nuclease</keyword>
<keyword evidence="3" id="KW-0548">Nucleotidyltransferase</keyword>
<keyword evidence="5" id="KW-0064">Aspartyl protease</keyword>
<dbReference type="GO" id="GO:0006508">
    <property type="term" value="P:proteolysis"/>
    <property type="evidence" value="ECO:0007669"/>
    <property type="project" value="UniProtKB-KW"/>
</dbReference>
<evidence type="ECO:0000256" key="8">
    <source>
        <dbReference type="ARBA" id="ARBA00022918"/>
    </source>
</evidence>
<dbReference type="GO" id="GO:0004190">
    <property type="term" value="F:aspartic-type endopeptidase activity"/>
    <property type="evidence" value="ECO:0007669"/>
    <property type="project" value="UniProtKB-KW"/>
</dbReference>
<dbReference type="Pfam" id="PF17917">
    <property type="entry name" value="RT_RNaseH"/>
    <property type="match status" value="1"/>
</dbReference>
<dbReference type="GO" id="GO:0004519">
    <property type="term" value="F:endonuclease activity"/>
    <property type="evidence" value="ECO:0007669"/>
    <property type="project" value="UniProtKB-KW"/>
</dbReference>
<name>A0A225UTP2_9STRA</name>
<gene>
    <name evidence="10" type="ORF">PHMEG_00033362</name>
</gene>
<dbReference type="OrthoDB" id="6103187at2759"/>
<dbReference type="EMBL" id="NBNE01011706">
    <property type="protein sequence ID" value="OWY96382.1"/>
    <property type="molecule type" value="Genomic_DNA"/>
</dbReference>
<evidence type="ECO:0000313" key="11">
    <source>
        <dbReference type="Proteomes" id="UP000198211"/>
    </source>
</evidence>
<feature type="domain" description="Reverse transcriptase RNase H-like" evidence="9">
    <location>
        <begin position="7"/>
        <end position="86"/>
    </location>
</feature>
<dbReference type="InterPro" id="IPR041373">
    <property type="entry name" value="RT_RNaseH"/>
</dbReference>
<organism evidence="10 11">
    <name type="scientific">Phytophthora megakarya</name>
    <dbReference type="NCBI Taxonomy" id="4795"/>
    <lineage>
        <taxon>Eukaryota</taxon>
        <taxon>Sar</taxon>
        <taxon>Stramenopiles</taxon>
        <taxon>Oomycota</taxon>
        <taxon>Peronosporomycetes</taxon>
        <taxon>Peronosporales</taxon>
        <taxon>Peronosporaceae</taxon>
        <taxon>Phytophthora</taxon>
    </lineage>
</organism>
<dbReference type="PANTHER" id="PTHR33064:SF37">
    <property type="entry name" value="RIBONUCLEASE H"/>
    <property type="match status" value="1"/>
</dbReference>
<keyword evidence="11" id="KW-1185">Reference proteome</keyword>
<evidence type="ECO:0000256" key="5">
    <source>
        <dbReference type="ARBA" id="ARBA00022750"/>
    </source>
</evidence>
<accession>A0A225UTP2</accession>
<evidence type="ECO:0000256" key="3">
    <source>
        <dbReference type="ARBA" id="ARBA00022695"/>
    </source>
</evidence>
<sequence length="89" mass="10163">MMKHFDADKQPVVIVAVLSGLRPRRGIPPVKFTSRTLKPNELNYSIAEKEILALLRVLNECHNMLAGRTIRVLTRHTTLGWLFRSKGLQ</sequence>
<comment type="caution">
    <text evidence="10">The sequence shown here is derived from an EMBL/GenBank/DDBJ whole genome shotgun (WGS) entry which is preliminary data.</text>
</comment>
<keyword evidence="8" id="KW-0695">RNA-directed DNA polymerase</keyword>
<dbReference type="Proteomes" id="UP000198211">
    <property type="component" value="Unassembled WGS sequence"/>
</dbReference>
<keyword evidence="1" id="KW-0645">Protease</keyword>
<keyword evidence="7" id="KW-0378">Hydrolase</keyword>
<dbReference type="InterPro" id="IPR051320">
    <property type="entry name" value="Viral_Replic_Matur_Polypro"/>
</dbReference>
<dbReference type="AlphaFoldDB" id="A0A225UTP2"/>
<protein>
    <recommendedName>
        <fullName evidence="9">Reverse transcriptase RNase H-like domain-containing protein</fullName>
    </recommendedName>
</protein>
<evidence type="ECO:0000259" key="9">
    <source>
        <dbReference type="Pfam" id="PF17917"/>
    </source>
</evidence>
<dbReference type="SUPFAM" id="SSF56672">
    <property type="entry name" value="DNA/RNA polymerases"/>
    <property type="match status" value="1"/>
</dbReference>
<evidence type="ECO:0000256" key="4">
    <source>
        <dbReference type="ARBA" id="ARBA00022722"/>
    </source>
</evidence>
<evidence type="ECO:0000256" key="7">
    <source>
        <dbReference type="ARBA" id="ARBA00022801"/>
    </source>
</evidence>
<evidence type="ECO:0000256" key="1">
    <source>
        <dbReference type="ARBA" id="ARBA00022670"/>
    </source>
</evidence>
<dbReference type="InterPro" id="IPR043502">
    <property type="entry name" value="DNA/RNA_pol_sf"/>
</dbReference>
<evidence type="ECO:0000256" key="6">
    <source>
        <dbReference type="ARBA" id="ARBA00022759"/>
    </source>
</evidence>
<reference evidence="11" key="1">
    <citation type="submission" date="2017-03" db="EMBL/GenBank/DDBJ databases">
        <title>Phytopthora megakarya and P. palmivora, two closely related causual agents of cacao black pod achieved similar genome size and gene model numbers by different mechanisms.</title>
        <authorList>
            <person name="Ali S."/>
            <person name="Shao J."/>
            <person name="Larry D.J."/>
            <person name="Kronmiller B."/>
            <person name="Shen D."/>
            <person name="Strem M.D."/>
            <person name="Melnick R.L."/>
            <person name="Guiltinan M.J."/>
            <person name="Tyler B.M."/>
            <person name="Meinhardt L.W."/>
            <person name="Bailey B.A."/>
        </authorList>
    </citation>
    <scope>NUCLEOTIDE SEQUENCE [LARGE SCALE GENOMIC DNA]</scope>
    <source>
        <strain evidence="11">zdho120</strain>
    </source>
</reference>
<keyword evidence="2" id="KW-0808">Transferase</keyword>
<evidence type="ECO:0000313" key="10">
    <source>
        <dbReference type="EMBL" id="OWY96382.1"/>
    </source>
</evidence>
<dbReference type="PANTHER" id="PTHR33064">
    <property type="entry name" value="POL PROTEIN"/>
    <property type="match status" value="1"/>
</dbReference>